<feature type="domain" description="Phosphotyrosine protein phosphatase I" evidence="5">
    <location>
        <begin position="13"/>
        <end position="163"/>
    </location>
</feature>
<dbReference type="RefSeq" id="WP_378538123.1">
    <property type="nucleotide sequence ID" value="NZ_JBHSBH010000015.1"/>
</dbReference>
<keyword evidence="3 6" id="KW-0378">Hydrolase</keyword>
<dbReference type="InterPro" id="IPR017867">
    <property type="entry name" value="Tyr_phospatase_low_mol_wt"/>
</dbReference>
<dbReference type="CDD" id="cd16343">
    <property type="entry name" value="LMWPTP"/>
    <property type="match status" value="1"/>
</dbReference>
<dbReference type="Gene3D" id="3.40.50.2300">
    <property type="match status" value="1"/>
</dbReference>
<reference evidence="7" key="1">
    <citation type="journal article" date="2019" name="Int. J. Syst. Evol. Microbiol.">
        <title>The Global Catalogue of Microorganisms (GCM) 10K type strain sequencing project: providing services to taxonomists for standard genome sequencing and annotation.</title>
        <authorList>
            <consortium name="The Broad Institute Genomics Platform"/>
            <consortium name="The Broad Institute Genome Sequencing Center for Infectious Disease"/>
            <person name="Wu L."/>
            <person name="Ma J."/>
        </authorList>
    </citation>
    <scope>NUCLEOTIDE SEQUENCE [LARGE SCALE GENOMIC DNA]</scope>
    <source>
        <strain evidence="7">TBRC 1826</strain>
    </source>
</reference>
<gene>
    <name evidence="6" type="ORF">ACFOVU_27180</name>
</gene>
<proteinExistence type="inferred from homology"/>
<dbReference type="Pfam" id="PF01451">
    <property type="entry name" value="LMWPc"/>
    <property type="match status" value="1"/>
</dbReference>
<evidence type="ECO:0000256" key="1">
    <source>
        <dbReference type="ARBA" id="ARBA00011063"/>
    </source>
</evidence>
<comment type="similarity">
    <text evidence="1">Belongs to the low molecular weight phosphotyrosine protein phosphatase family.</text>
</comment>
<dbReference type="GO" id="GO:0004725">
    <property type="term" value="F:protein tyrosine phosphatase activity"/>
    <property type="evidence" value="ECO:0007669"/>
    <property type="project" value="UniProtKB-EC"/>
</dbReference>
<dbReference type="InterPro" id="IPR036196">
    <property type="entry name" value="Ptyr_pPase_sf"/>
</dbReference>
<dbReference type="SUPFAM" id="SSF52788">
    <property type="entry name" value="Phosphotyrosine protein phosphatases I"/>
    <property type="match status" value="1"/>
</dbReference>
<dbReference type="SMART" id="SM00226">
    <property type="entry name" value="LMWPc"/>
    <property type="match status" value="1"/>
</dbReference>
<dbReference type="PRINTS" id="PR00719">
    <property type="entry name" value="LMWPTPASE"/>
</dbReference>
<dbReference type="EC" id="3.1.3.48" evidence="2"/>
<dbReference type="InterPro" id="IPR050438">
    <property type="entry name" value="LMW_PTPase"/>
</dbReference>
<dbReference type="Proteomes" id="UP001595847">
    <property type="component" value="Unassembled WGS sequence"/>
</dbReference>
<accession>A0ABV8FXY3</accession>
<keyword evidence="4" id="KW-0904">Protein phosphatase</keyword>
<protein>
    <recommendedName>
        <fullName evidence="2">protein-tyrosine-phosphatase</fullName>
        <ecNumber evidence="2">3.1.3.48</ecNumber>
    </recommendedName>
</protein>
<sequence>MSLPEPRDPDGPYRISLVCLGNICRSPMAEKILSADLERAGLGAAVAVDSSGTGSWHIGSPMDERAATTLRVHGYPTGHTARRFDPAWFAERDLVLAMDLDNLDELRRLAPDRGDPGRLRLFRSFAPGSGPNPEVPDPYYGGDDGFGTVLNMIEAASKGLVAELAAVPGAGAAR</sequence>
<dbReference type="PANTHER" id="PTHR11717:SF7">
    <property type="entry name" value="LOW MOLECULAR WEIGHT PHOSPHOTYROSINE PROTEIN PHOSPHATASE"/>
    <property type="match status" value="1"/>
</dbReference>
<evidence type="ECO:0000256" key="2">
    <source>
        <dbReference type="ARBA" id="ARBA00013064"/>
    </source>
</evidence>
<evidence type="ECO:0000259" key="5">
    <source>
        <dbReference type="SMART" id="SM00226"/>
    </source>
</evidence>
<evidence type="ECO:0000256" key="4">
    <source>
        <dbReference type="ARBA" id="ARBA00022912"/>
    </source>
</evidence>
<evidence type="ECO:0000256" key="3">
    <source>
        <dbReference type="ARBA" id="ARBA00022801"/>
    </source>
</evidence>
<dbReference type="PANTHER" id="PTHR11717">
    <property type="entry name" value="LOW MOLECULAR WEIGHT PROTEIN TYROSINE PHOSPHATASE"/>
    <property type="match status" value="1"/>
</dbReference>
<evidence type="ECO:0000313" key="7">
    <source>
        <dbReference type="Proteomes" id="UP001595847"/>
    </source>
</evidence>
<name>A0ABV8FXY3_9ACTN</name>
<dbReference type="InterPro" id="IPR023485">
    <property type="entry name" value="Ptyr_pPase"/>
</dbReference>
<keyword evidence="7" id="KW-1185">Reference proteome</keyword>
<comment type="caution">
    <text evidence="6">The sequence shown here is derived from an EMBL/GenBank/DDBJ whole genome shotgun (WGS) entry which is preliminary data.</text>
</comment>
<evidence type="ECO:0000313" key="6">
    <source>
        <dbReference type="EMBL" id="MFC3999627.1"/>
    </source>
</evidence>
<organism evidence="6 7">
    <name type="scientific">Nocardiopsis sediminis</name>
    <dbReference type="NCBI Taxonomy" id="1778267"/>
    <lineage>
        <taxon>Bacteria</taxon>
        <taxon>Bacillati</taxon>
        <taxon>Actinomycetota</taxon>
        <taxon>Actinomycetes</taxon>
        <taxon>Streptosporangiales</taxon>
        <taxon>Nocardiopsidaceae</taxon>
        <taxon>Nocardiopsis</taxon>
    </lineage>
</organism>
<dbReference type="EMBL" id="JBHSBH010000015">
    <property type="protein sequence ID" value="MFC3999627.1"/>
    <property type="molecule type" value="Genomic_DNA"/>
</dbReference>